<organism evidence="1 2">
    <name type="scientific">Macroventuria anomochaeta</name>
    <dbReference type="NCBI Taxonomy" id="301207"/>
    <lineage>
        <taxon>Eukaryota</taxon>
        <taxon>Fungi</taxon>
        <taxon>Dikarya</taxon>
        <taxon>Ascomycota</taxon>
        <taxon>Pezizomycotina</taxon>
        <taxon>Dothideomycetes</taxon>
        <taxon>Pleosporomycetidae</taxon>
        <taxon>Pleosporales</taxon>
        <taxon>Pleosporineae</taxon>
        <taxon>Didymellaceae</taxon>
        <taxon>Macroventuria</taxon>
    </lineage>
</organism>
<proteinExistence type="predicted"/>
<keyword evidence="2" id="KW-1185">Reference proteome</keyword>
<sequence length="280" mass="31582">MPRPPTSSPPPAGFSFAAGSFDYPHASTSPLTAARPGIRNVLRLADEPPERSDAYVERRRSSSQEARRRVNQRRRLHRLLGPPRDNDDTVYNLLRRPPTANPNHPRATPSERYLQRAQARIDEEREAIINSVTEPFDSLSERPPIIANFEEWINMANRQPSPSAPDTAHRRTKRRKLDHGSSRNAEYQSHKYGYKGQMVPGRLCMEVVSCDGGQITRDNPMKIYDVGNVLKNDKSVYCSESSKCNLLLKHIGDAPFALEKVVIRAPDRGFTSPYVCPLVA</sequence>
<accession>A0ACB6S8I1</accession>
<evidence type="ECO:0000313" key="1">
    <source>
        <dbReference type="EMBL" id="KAF2630348.1"/>
    </source>
</evidence>
<protein>
    <submittedName>
        <fullName evidence="1">Uncharacterized protein</fullName>
    </submittedName>
</protein>
<dbReference type="EMBL" id="MU006707">
    <property type="protein sequence ID" value="KAF2630348.1"/>
    <property type="molecule type" value="Genomic_DNA"/>
</dbReference>
<name>A0ACB6S8I1_9PLEO</name>
<dbReference type="Proteomes" id="UP000799754">
    <property type="component" value="Unassembled WGS sequence"/>
</dbReference>
<evidence type="ECO:0000313" key="2">
    <source>
        <dbReference type="Proteomes" id="UP000799754"/>
    </source>
</evidence>
<reference evidence="1" key="1">
    <citation type="journal article" date="2020" name="Stud. Mycol.">
        <title>101 Dothideomycetes genomes: a test case for predicting lifestyles and emergence of pathogens.</title>
        <authorList>
            <person name="Haridas S."/>
            <person name="Albert R."/>
            <person name="Binder M."/>
            <person name="Bloem J."/>
            <person name="Labutti K."/>
            <person name="Salamov A."/>
            <person name="Andreopoulos B."/>
            <person name="Baker S."/>
            <person name="Barry K."/>
            <person name="Bills G."/>
            <person name="Bluhm B."/>
            <person name="Cannon C."/>
            <person name="Castanera R."/>
            <person name="Culley D."/>
            <person name="Daum C."/>
            <person name="Ezra D."/>
            <person name="Gonzalez J."/>
            <person name="Henrissat B."/>
            <person name="Kuo A."/>
            <person name="Liang C."/>
            <person name="Lipzen A."/>
            <person name="Lutzoni F."/>
            <person name="Magnuson J."/>
            <person name="Mondo S."/>
            <person name="Nolan M."/>
            <person name="Ohm R."/>
            <person name="Pangilinan J."/>
            <person name="Park H.-J."/>
            <person name="Ramirez L."/>
            <person name="Alfaro M."/>
            <person name="Sun H."/>
            <person name="Tritt A."/>
            <person name="Yoshinaga Y."/>
            <person name="Zwiers L.-H."/>
            <person name="Turgeon B."/>
            <person name="Goodwin S."/>
            <person name="Spatafora J."/>
            <person name="Crous P."/>
            <person name="Grigoriev I."/>
        </authorList>
    </citation>
    <scope>NUCLEOTIDE SEQUENCE</scope>
    <source>
        <strain evidence="1">CBS 525.71</strain>
    </source>
</reference>
<comment type="caution">
    <text evidence="1">The sequence shown here is derived from an EMBL/GenBank/DDBJ whole genome shotgun (WGS) entry which is preliminary data.</text>
</comment>
<gene>
    <name evidence="1" type="ORF">BU25DRAFT_408300</name>
</gene>